<dbReference type="Proteomes" id="UP000000763">
    <property type="component" value="Chromosome 8"/>
</dbReference>
<organism evidence="2 3">
    <name type="scientific">Oryza sativa subsp. japonica</name>
    <name type="common">Rice</name>
    <dbReference type="NCBI Taxonomy" id="39947"/>
    <lineage>
        <taxon>Eukaryota</taxon>
        <taxon>Viridiplantae</taxon>
        <taxon>Streptophyta</taxon>
        <taxon>Embryophyta</taxon>
        <taxon>Tracheophyta</taxon>
        <taxon>Spermatophyta</taxon>
        <taxon>Magnoliopsida</taxon>
        <taxon>Liliopsida</taxon>
        <taxon>Poales</taxon>
        <taxon>Poaceae</taxon>
        <taxon>BOP clade</taxon>
        <taxon>Oryzoideae</taxon>
        <taxon>Oryzeae</taxon>
        <taxon>Oryzinae</taxon>
        <taxon>Oryza</taxon>
        <taxon>Oryza sativa</taxon>
    </lineage>
</organism>
<evidence type="ECO:0000313" key="3">
    <source>
        <dbReference type="Proteomes" id="UP000000763"/>
    </source>
</evidence>
<dbReference type="EMBL" id="AP004375">
    <property type="protein sequence ID" value="BAD03138.1"/>
    <property type="molecule type" value="Genomic_DNA"/>
</dbReference>
<sequence length="83" mass="8721">MQSEGKLPSPPAVWLYSLGLLPHLKSRRSGRGTSGCHVVSLGPSRCLVPRPSPNCHVEGGASGEGTQAEQPSMRGAPTIPHRI</sequence>
<feature type="region of interest" description="Disordered" evidence="1">
    <location>
        <begin position="51"/>
        <end position="83"/>
    </location>
</feature>
<protein>
    <submittedName>
        <fullName evidence="2">Uncharacterized protein</fullName>
    </submittedName>
</protein>
<name>Q6ZDU1_ORYSJ</name>
<evidence type="ECO:0000313" key="2">
    <source>
        <dbReference type="EMBL" id="BAD03138.1"/>
    </source>
</evidence>
<accession>Q6ZDU1</accession>
<evidence type="ECO:0000256" key="1">
    <source>
        <dbReference type="SAM" id="MobiDB-lite"/>
    </source>
</evidence>
<dbReference type="AlphaFoldDB" id="Q6ZDU1"/>
<proteinExistence type="predicted"/>
<reference evidence="3" key="1">
    <citation type="journal article" date="2005" name="Nature">
        <title>The map-based sequence of the rice genome.</title>
        <authorList>
            <consortium name="International rice genome sequencing project (IRGSP)"/>
            <person name="Matsumoto T."/>
            <person name="Wu J."/>
            <person name="Kanamori H."/>
            <person name="Katayose Y."/>
            <person name="Fujisawa M."/>
            <person name="Namiki N."/>
            <person name="Mizuno H."/>
            <person name="Yamamoto K."/>
            <person name="Antonio B.A."/>
            <person name="Baba T."/>
            <person name="Sakata K."/>
            <person name="Nagamura Y."/>
            <person name="Aoki H."/>
            <person name="Arikawa K."/>
            <person name="Arita K."/>
            <person name="Bito T."/>
            <person name="Chiden Y."/>
            <person name="Fujitsuka N."/>
            <person name="Fukunaka R."/>
            <person name="Hamada M."/>
            <person name="Harada C."/>
            <person name="Hayashi A."/>
            <person name="Hijishita S."/>
            <person name="Honda M."/>
            <person name="Hosokawa S."/>
            <person name="Ichikawa Y."/>
            <person name="Idonuma A."/>
            <person name="Iijima M."/>
            <person name="Ikeda M."/>
            <person name="Ikeno M."/>
            <person name="Ito K."/>
            <person name="Ito S."/>
            <person name="Ito T."/>
            <person name="Ito Y."/>
            <person name="Ito Y."/>
            <person name="Iwabuchi A."/>
            <person name="Kamiya K."/>
            <person name="Karasawa W."/>
            <person name="Kurita K."/>
            <person name="Katagiri S."/>
            <person name="Kikuta A."/>
            <person name="Kobayashi H."/>
            <person name="Kobayashi N."/>
            <person name="Machita K."/>
            <person name="Maehara T."/>
            <person name="Masukawa M."/>
            <person name="Mizubayashi T."/>
            <person name="Mukai Y."/>
            <person name="Nagasaki H."/>
            <person name="Nagata Y."/>
            <person name="Naito S."/>
            <person name="Nakashima M."/>
            <person name="Nakama Y."/>
            <person name="Nakamichi Y."/>
            <person name="Nakamura M."/>
            <person name="Meguro A."/>
            <person name="Negishi M."/>
            <person name="Ohta I."/>
            <person name="Ohta T."/>
            <person name="Okamoto M."/>
            <person name="Ono N."/>
            <person name="Saji S."/>
            <person name="Sakaguchi M."/>
            <person name="Sakai K."/>
            <person name="Shibata M."/>
            <person name="Shimokawa T."/>
            <person name="Song J."/>
            <person name="Takazaki Y."/>
            <person name="Terasawa K."/>
            <person name="Tsugane M."/>
            <person name="Tsuji K."/>
            <person name="Ueda S."/>
            <person name="Waki K."/>
            <person name="Yamagata H."/>
            <person name="Yamamoto M."/>
            <person name="Yamamoto S."/>
            <person name="Yamane H."/>
            <person name="Yoshiki S."/>
            <person name="Yoshihara R."/>
            <person name="Yukawa K."/>
            <person name="Zhong H."/>
            <person name="Yano M."/>
            <person name="Yuan Q."/>
            <person name="Ouyang S."/>
            <person name="Liu J."/>
            <person name="Jones K.M."/>
            <person name="Gansberger K."/>
            <person name="Moffat K."/>
            <person name="Hill J."/>
            <person name="Bera J."/>
            <person name="Fadrosh D."/>
            <person name="Jin S."/>
            <person name="Johri S."/>
            <person name="Kim M."/>
            <person name="Overton L."/>
            <person name="Reardon M."/>
            <person name="Tsitrin T."/>
            <person name="Vuong H."/>
            <person name="Weaver B."/>
            <person name="Ciecko A."/>
            <person name="Tallon L."/>
            <person name="Jackson J."/>
            <person name="Pai G."/>
            <person name="Aken S.V."/>
            <person name="Utterback T."/>
            <person name="Reidmuller S."/>
            <person name="Feldblyum T."/>
            <person name="Hsiao J."/>
            <person name="Zismann V."/>
            <person name="Iobst S."/>
            <person name="de Vazeille A.R."/>
            <person name="Buell C.R."/>
            <person name="Ying K."/>
            <person name="Li Y."/>
            <person name="Lu T."/>
            <person name="Huang Y."/>
            <person name="Zhao Q."/>
            <person name="Feng Q."/>
            <person name="Zhang L."/>
            <person name="Zhu J."/>
            <person name="Weng Q."/>
            <person name="Mu J."/>
            <person name="Lu Y."/>
            <person name="Fan D."/>
            <person name="Liu Y."/>
            <person name="Guan J."/>
            <person name="Zhang Y."/>
            <person name="Yu S."/>
            <person name="Liu X."/>
            <person name="Zhang Y."/>
            <person name="Hong G."/>
            <person name="Han B."/>
            <person name="Choisne N."/>
            <person name="Demange N."/>
            <person name="Orjeda G."/>
            <person name="Samain S."/>
            <person name="Cattolico L."/>
            <person name="Pelletier E."/>
            <person name="Couloux A."/>
            <person name="Segurens B."/>
            <person name="Wincker P."/>
            <person name="D'Hont A."/>
            <person name="Scarpelli C."/>
            <person name="Weissenbach J."/>
            <person name="Salanoubat M."/>
            <person name="Quetier F."/>
            <person name="Yu Y."/>
            <person name="Kim H.R."/>
            <person name="Rambo T."/>
            <person name="Currie J."/>
            <person name="Collura K."/>
            <person name="Luo M."/>
            <person name="Yang T."/>
            <person name="Ammiraju J.S.S."/>
            <person name="Engler F."/>
            <person name="Soderlund C."/>
            <person name="Wing R.A."/>
            <person name="Palmer L.E."/>
            <person name="de la Bastide M."/>
            <person name="Spiegel L."/>
            <person name="Nascimento L."/>
            <person name="Zutavern T."/>
            <person name="O'Shaughnessy A."/>
            <person name="Dike S."/>
            <person name="Dedhia N."/>
            <person name="Preston R."/>
            <person name="Balija V."/>
            <person name="McCombie W.R."/>
            <person name="Chow T."/>
            <person name="Chen H."/>
            <person name="Chung M."/>
            <person name="Chen C."/>
            <person name="Shaw J."/>
            <person name="Wu H."/>
            <person name="Hsiao K."/>
            <person name="Chao Y."/>
            <person name="Chu M."/>
            <person name="Cheng C."/>
            <person name="Hour A."/>
            <person name="Lee P."/>
            <person name="Lin S."/>
            <person name="Lin Y."/>
            <person name="Liou J."/>
            <person name="Liu S."/>
            <person name="Hsing Y."/>
            <person name="Raghuvanshi S."/>
            <person name="Mohanty A."/>
            <person name="Bharti A.K."/>
            <person name="Gaur A."/>
            <person name="Gupta V."/>
            <person name="Kumar D."/>
            <person name="Ravi V."/>
            <person name="Vij S."/>
            <person name="Kapur A."/>
            <person name="Khurana P."/>
            <person name="Khurana P."/>
            <person name="Khurana J.P."/>
            <person name="Tyagi A.K."/>
            <person name="Gaikwad K."/>
            <person name="Singh A."/>
            <person name="Dalal V."/>
            <person name="Srivastava S."/>
            <person name="Dixit A."/>
            <person name="Pal A.K."/>
            <person name="Ghazi I.A."/>
            <person name="Yadav M."/>
            <person name="Pandit A."/>
            <person name="Bhargava A."/>
            <person name="Sureshbabu K."/>
            <person name="Batra K."/>
            <person name="Sharma T.R."/>
            <person name="Mohapatra T."/>
            <person name="Singh N.K."/>
            <person name="Messing J."/>
            <person name="Nelson A.B."/>
            <person name="Fuks G."/>
            <person name="Kavchok S."/>
            <person name="Keizer G."/>
            <person name="Linton E."/>
            <person name="Llaca V."/>
            <person name="Song R."/>
            <person name="Tanyolac B."/>
            <person name="Young S."/>
            <person name="Ho-Il K."/>
            <person name="Hahn J.H."/>
            <person name="Sangsakoo G."/>
            <person name="Vanavichit A."/>
            <person name="de Mattos Luiz.A.T."/>
            <person name="Zimmer P.D."/>
            <person name="Malone G."/>
            <person name="Dellagostin O."/>
            <person name="de Oliveira A.C."/>
            <person name="Bevan M."/>
            <person name="Bancroft I."/>
            <person name="Minx P."/>
            <person name="Cordum H."/>
            <person name="Wilson R."/>
            <person name="Cheng Z."/>
            <person name="Jin W."/>
            <person name="Jiang J."/>
            <person name="Leong S.A."/>
            <person name="Iwama H."/>
            <person name="Gojobori T."/>
            <person name="Itoh T."/>
            <person name="Niimura Y."/>
            <person name="Fujii Y."/>
            <person name="Habara T."/>
            <person name="Sakai H."/>
            <person name="Sato Y."/>
            <person name="Wilson G."/>
            <person name="Kumar K."/>
            <person name="McCouch S."/>
            <person name="Juretic N."/>
            <person name="Hoen D."/>
            <person name="Wright S."/>
            <person name="Bruskiewich R."/>
            <person name="Bureau T."/>
            <person name="Miyao A."/>
            <person name="Hirochika H."/>
            <person name="Nishikawa T."/>
            <person name="Kadowaki K."/>
            <person name="Sugiura M."/>
            <person name="Burr B."/>
            <person name="Sasaki T."/>
        </authorList>
    </citation>
    <scope>NUCLEOTIDE SEQUENCE [LARGE SCALE GENOMIC DNA]</scope>
    <source>
        <strain evidence="3">cv. Nipponbare</strain>
    </source>
</reference>
<gene>
    <name evidence="2" type="primary">P0475C12.21</name>
</gene>
<reference evidence="3" key="2">
    <citation type="journal article" date="2008" name="Nucleic Acids Res.">
        <title>The rice annotation project database (RAP-DB): 2008 update.</title>
        <authorList>
            <consortium name="The rice annotation project (RAP)"/>
        </authorList>
    </citation>
    <scope>GENOME REANNOTATION</scope>
    <source>
        <strain evidence="3">cv. Nipponbare</strain>
    </source>
</reference>